<feature type="compositionally biased region" description="Basic and acidic residues" evidence="1">
    <location>
        <begin position="327"/>
        <end position="336"/>
    </location>
</feature>
<dbReference type="EMBL" id="LT598496">
    <property type="protein sequence ID" value="SBV28896.1"/>
    <property type="molecule type" value="Genomic_DNA"/>
</dbReference>
<organism evidence="2 3">
    <name type="scientific">Micromonospora krabiensis</name>
    <dbReference type="NCBI Taxonomy" id="307121"/>
    <lineage>
        <taxon>Bacteria</taxon>
        <taxon>Bacillati</taxon>
        <taxon>Actinomycetota</taxon>
        <taxon>Actinomycetes</taxon>
        <taxon>Micromonosporales</taxon>
        <taxon>Micromonosporaceae</taxon>
        <taxon>Micromonospora</taxon>
    </lineage>
</organism>
<dbReference type="STRING" id="307121.GA0070620_4455"/>
<feature type="region of interest" description="Disordered" evidence="1">
    <location>
        <begin position="234"/>
        <end position="259"/>
    </location>
</feature>
<feature type="region of interest" description="Disordered" evidence="1">
    <location>
        <begin position="1"/>
        <end position="30"/>
    </location>
</feature>
<dbReference type="AlphaFoldDB" id="A0A1C3N8N8"/>
<reference evidence="3" key="1">
    <citation type="submission" date="2016-06" db="EMBL/GenBank/DDBJ databases">
        <authorList>
            <person name="Varghese N."/>
        </authorList>
    </citation>
    <scope>NUCLEOTIDE SEQUENCE [LARGE SCALE GENOMIC DNA]</scope>
    <source>
        <strain evidence="3">DSM 45344</strain>
    </source>
</reference>
<feature type="region of interest" description="Disordered" evidence="1">
    <location>
        <begin position="104"/>
        <end position="176"/>
    </location>
</feature>
<evidence type="ECO:0000313" key="2">
    <source>
        <dbReference type="EMBL" id="SBV28896.1"/>
    </source>
</evidence>
<evidence type="ECO:0000256" key="1">
    <source>
        <dbReference type="SAM" id="MobiDB-lite"/>
    </source>
</evidence>
<feature type="region of interest" description="Disordered" evidence="1">
    <location>
        <begin position="188"/>
        <end position="221"/>
    </location>
</feature>
<name>A0A1C3N8N8_9ACTN</name>
<gene>
    <name evidence="2" type="ORF">GA0070620_4455</name>
</gene>
<accession>A0A1C3N8N8</accession>
<evidence type="ECO:0000313" key="3">
    <source>
        <dbReference type="Proteomes" id="UP000199393"/>
    </source>
</evidence>
<keyword evidence="3" id="KW-1185">Reference proteome</keyword>
<feature type="compositionally biased region" description="Basic and acidic residues" evidence="1">
    <location>
        <begin position="191"/>
        <end position="221"/>
    </location>
</feature>
<proteinExistence type="predicted"/>
<dbReference type="Proteomes" id="UP000199393">
    <property type="component" value="Chromosome I"/>
</dbReference>
<sequence>MDSVGGPQPERGPWTDQRPRGATGFQDLADLGPVARGGAVRSADRVVPRSGLLTAGALGGREFAAARRLGRPGVCGGPEFGAARQWACVTRREGDRCRRISAARSRVFSPSSRRSAVLALRRSTSVPGNRGDPTPDTATTRKPSRSAAEPEPASVTGRWEPVGSHLDAGPKKVSPRPARAGRLRLRRFPHGPREEPARAIGERARGAGRGQEAEGREVVGREVERQKVEIWVPSSGRGAVPRMAGPSPTGDTSCLSPSGHALRPATTLCLTPRRDAASAADAPVRAGRGGEQVHGEAWPGPSERPRKLLSAVPGCKVRKVTPGAQEPRCDLADGTRRAPRRRFT</sequence>
<feature type="region of interest" description="Disordered" evidence="1">
    <location>
        <begin position="279"/>
        <end position="344"/>
    </location>
</feature>
<feature type="compositionally biased region" description="Low complexity" evidence="1">
    <location>
        <begin position="104"/>
        <end position="125"/>
    </location>
</feature>
<protein>
    <submittedName>
        <fullName evidence="2">Uncharacterized protein</fullName>
    </submittedName>
</protein>